<feature type="transmembrane region" description="Helical" evidence="1">
    <location>
        <begin position="12"/>
        <end position="30"/>
    </location>
</feature>
<evidence type="ECO:0000313" key="2">
    <source>
        <dbReference type="EMBL" id="EDM27994.1"/>
    </source>
</evidence>
<evidence type="ECO:0008006" key="4">
    <source>
        <dbReference type="Google" id="ProtNLM"/>
    </source>
</evidence>
<dbReference type="RefSeq" id="WP_007278508.1">
    <property type="nucleotide sequence ID" value="NZ_ABCK01000007.1"/>
</dbReference>
<dbReference type="Gene3D" id="2.60.120.200">
    <property type="match status" value="1"/>
</dbReference>
<keyword evidence="1" id="KW-0812">Transmembrane</keyword>
<dbReference type="Pfam" id="PF13385">
    <property type="entry name" value="Laminin_G_3"/>
    <property type="match status" value="1"/>
</dbReference>
<evidence type="ECO:0000256" key="1">
    <source>
        <dbReference type="SAM" id="Phobius"/>
    </source>
</evidence>
<dbReference type="Proteomes" id="UP000004947">
    <property type="component" value="Unassembled WGS sequence"/>
</dbReference>
<accession>A6DKU6</accession>
<dbReference type="OrthoDB" id="9801455at2"/>
<dbReference type="InterPro" id="IPR013320">
    <property type="entry name" value="ConA-like_dom_sf"/>
</dbReference>
<comment type="caution">
    <text evidence="2">The sequence shown here is derived from an EMBL/GenBank/DDBJ whole genome shotgun (WGS) entry which is preliminary data.</text>
</comment>
<reference evidence="2 3" key="1">
    <citation type="journal article" date="2010" name="J. Bacteriol.">
        <title>Genome sequence of Lentisphaera araneosa HTCC2155T, the type species of the order Lentisphaerales in the phylum Lentisphaerae.</title>
        <authorList>
            <person name="Thrash J.C."/>
            <person name="Cho J.C."/>
            <person name="Vergin K.L."/>
            <person name="Morris R.M."/>
            <person name="Giovannoni S.J."/>
        </authorList>
    </citation>
    <scope>NUCLEOTIDE SEQUENCE [LARGE SCALE GENOMIC DNA]</scope>
    <source>
        <strain evidence="2 3">HTCC2155</strain>
    </source>
</reference>
<name>A6DKU6_9BACT</name>
<keyword evidence="1" id="KW-0472">Membrane</keyword>
<dbReference type="EMBL" id="ABCK01000007">
    <property type="protein sequence ID" value="EDM27994.1"/>
    <property type="molecule type" value="Genomic_DNA"/>
</dbReference>
<dbReference type="STRING" id="313628.LNTAR_01295"/>
<keyword evidence="1" id="KW-1133">Transmembrane helix</keyword>
<organism evidence="2 3">
    <name type="scientific">Lentisphaera araneosa HTCC2155</name>
    <dbReference type="NCBI Taxonomy" id="313628"/>
    <lineage>
        <taxon>Bacteria</taxon>
        <taxon>Pseudomonadati</taxon>
        <taxon>Lentisphaerota</taxon>
        <taxon>Lentisphaeria</taxon>
        <taxon>Lentisphaerales</taxon>
        <taxon>Lentisphaeraceae</taxon>
        <taxon>Lentisphaera</taxon>
    </lineage>
</organism>
<evidence type="ECO:0000313" key="3">
    <source>
        <dbReference type="Proteomes" id="UP000004947"/>
    </source>
</evidence>
<dbReference type="AlphaFoldDB" id="A6DKU6"/>
<proteinExistence type="predicted"/>
<sequence length="983" mass="112071">MSKDFHNYRINILCNVMIISFLMIATARSSTRISQKQDYILLENSLITLRLDSRDGSIGQITDKKLESSYLFKGKSLVFSTDKGEVKGLEIESIQTSSHAVIFHLRNRQFEVALHYTLGDDDHFAEKFFVISERNQQSFYIKDLVLENMTQAEPFEEIHFHDDNSIWQCPINLFLRTDKGGCFAGLAYPYWNLEERGKTGFSLGFSANFKVAAGASFHSEKYFIGVYRNEGIYRYSQGPYPGAKPNPYMSFSGAGVAQHFKGQMPAQAVKSEVLDWGEVWAMQKYMRHALPDLPLPEKGYWVWQNGWWAKLWDIKTEILDQLKLSGIHDIMTAHTWFGRGNHPINPPYLNQMRTQPLGFPKDKGLAGMPGPAGPSAGLHSKHEEVSLDQFIADQFSDEFVAPPAMEDFYNYGKKIGVHVSSFSLPGLYFEDRPEWASRQQGGKVTEYLFGAQVDCPACDEYMAHHLKVLHHVFKKYKPRWWGFDGRWLSYWEVPKYRPGSAGLGFDTCYATNHGHPPGDNLYKEWKNIERFLREIRSTYPSMCLEMYYGMKRGGPWAMRYFNADENYYETNGVMMNRFQAWHNGNDRFRPVYKNMAAVVGKSPKDFKKSLLSTISVTSYAKFGEGFHALALEENRQFLKEWRAWATENHAYLKVKRDLFDCPGFQAIDGSAHMIKDRGYFFLFSPKHKGDDVRASIPINRWIQLDEAPGQLYQIKELYPNKGKVLATVAYGEKFLYDMPKDAAVVLSLQPVSKKTQSTIQVDLQDKRQVIEAFSSEGAEQRVFASDRFYNFDKIDEKTSTVANQLSSEHPARLSGQTLTYGVNDKALQFKLGDQGVLLGDLGMESPVTVSFWIKSDTLQNDGRILSQLEGPSHQKGALRIVGEQLQLWNAKAWSMVVSGLSHKSVWQHIAIVYHKDGTVSGYLNGRNSHTLNGSFDFKGVKAGLGTPFLGQWGKPFVGILDDLRITQGALNQECIYKLIYNNK</sequence>
<keyword evidence="3" id="KW-1185">Reference proteome</keyword>
<dbReference type="SUPFAM" id="SSF49899">
    <property type="entry name" value="Concanavalin A-like lectins/glucanases"/>
    <property type="match status" value="1"/>
</dbReference>
<protein>
    <recommendedName>
        <fullName evidence="4">LamG-like jellyroll fold domain-containing protein</fullName>
    </recommendedName>
</protein>
<gene>
    <name evidence="2" type="ORF">LNTAR_01295</name>
</gene>